<comment type="caution">
    <text evidence="8">The sequence shown here is derived from an EMBL/GenBank/DDBJ whole genome shotgun (WGS) entry which is preliminary data.</text>
</comment>
<dbReference type="InterPro" id="IPR047115">
    <property type="entry name" value="ARSB"/>
</dbReference>
<keyword evidence="4" id="KW-0378">Hydrolase</keyword>
<reference evidence="8 9" key="1">
    <citation type="submission" date="2019-01" db="EMBL/GenBank/DDBJ databases">
        <title>A draft genome assembly of the solar-powered sea slug Elysia chlorotica.</title>
        <authorList>
            <person name="Cai H."/>
            <person name="Li Q."/>
            <person name="Fang X."/>
            <person name="Li J."/>
            <person name="Curtis N.E."/>
            <person name="Altenburger A."/>
            <person name="Shibata T."/>
            <person name="Feng M."/>
            <person name="Maeda T."/>
            <person name="Schwartz J.A."/>
            <person name="Shigenobu S."/>
            <person name="Lundholm N."/>
            <person name="Nishiyama T."/>
            <person name="Yang H."/>
            <person name="Hasebe M."/>
            <person name="Li S."/>
            <person name="Pierce S.K."/>
            <person name="Wang J."/>
        </authorList>
    </citation>
    <scope>NUCLEOTIDE SEQUENCE [LARGE SCALE GENOMIC DNA]</scope>
    <source>
        <strain evidence="8">EC2010</strain>
        <tissue evidence="8">Whole organism of an adult</tissue>
    </source>
</reference>
<evidence type="ECO:0000313" key="8">
    <source>
        <dbReference type="EMBL" id="RUS76366.1"/>
    </source>
</evidence>
<evidence type="ECO:0000256" key="3">
    <source>
        <dbReference type="ARBA" id="ARBA00022723"/>
    </source>
</evidence>
<feature type="non-terminal residue" evidence="8">
    <location>
        <position position="257"/>
    </location>
</feature>
<sequence>PAVVQAESPKKLNIVFVVADDLGWNDIGFNNPQIRTPHLDQLAREGVILNQNYVQPLCSPSRASLMTGVYPFRLGLQHGVILRGQPVCVPLNRTLLPEVLQRAGYATHIVGKWHMGFCDWRCTPTYRGFDTFYGFLNSMEEYYTKTYHGGFDFRDQKRVVRSANGTYSTYLYTERIRKIIREHDTSQPLFLYLPFQNVHEPLEVPKNYSELYPNIHDKDRKIFSGMVTALDDAVGDVVANLKSRGIYNNTLIVFTAD</sequence>
<dbReference type="Pfam" id="PF00884">
    <property type="entry name" value="Sulfatase"/>
    <property type="match status" value="1"/>
</dbReference>
<dbReference type="SUPFAM" id="SSF53649">
    <property type="entry name" value="Alkaline phosphatase-like"/>
    <property type="match status" value="1"/>
</dbReference>
<evidence type="ECO:0000256" key="1">
    <source>
        <dbReference type="ARBA" id="ARBA00001913"/>
    </source>
</evidence>
<dbReference type="STRING" id="188477.A0A3S1B6T6"/>
<comment type="cofactor">
    <cofactor evidence="1">
        <name>Ca(2+)</name>
        <dbReference type="ChEBI" id="CHEBI:29108"/>
    </cofactor>
</comment>
<name>A0A3S1B6T6_ELYCH</name>
<gene>
    <name evidence="8" type="ORF">EGW08_015872</name>
</gene>
<organism evidence="8 9">
    <name type="scientific">Elysia chlorotica</name>
    <name type="common">Eastern emerald elysia</name>
    <name type="synonym">Sea slug</name>
    <dbReference type="NCBI Taxonomy" id="188477"/>
    <lineage>
        <taxon>Eukaryota</taxon>
        <taxon>Metazoa</taxon>
        <taxon>Spiralia</taxon>
        <taxon>Lophotrochozoa</taxon>
        <taxon>Mollusca</taxon>
        <taxon>Gastropoda</taxon>
        <taxon>Heterobranchia</taxon>
        <taxon>Euthyneura</taxon>
        <taxon>Panpulmonata</taxon>
        <taxon>Sacoglossa</taxon>
        <taxon>Placobranchoidea</taxon>
        <taxon>Plakobranchidae</taxon>
        <taxon>Elysia</taxon>
    </lineage>
</organism>
<dbReference type="AlphaFoldDB" id="A0A3S1B6T6"/>
<evidence type="ECO:0000256" key="4">
    <source>
        <dbReference type="ARBA" id="ARBA00022801"/>
    </source>
</evidence>
<keyword evidence="9" id="KW-1185">Reference proteome</keyword>
<dbReference type="CDD" id="cd16029">
    <property type="entry name" value="4-S"/>
    <property type="match status" value="1"/>
</dbReference>
<dbReference type="PANTHER" id="PTHR10342:SF273">
    <property type="entry name" value="RE14504P"/>
    <property type="match status" value="1"/>
</dbReference>
<keyword evidence="6" id="KW-0325">Glycoprotein</keyword>
<dbReference type="Gene3D" id="3.40.720.10">
    <property type="entry name" value="Alkaline Phosphatase, subunit A"/>
    <property type="match status" value="1"/>
</dbReference>
<evidence type="ECO:0000256" key="6">
    <source>
        <dbReference type="ARBA" id="ARBA00023180"/>
    </source>
</evidence>
<dbReference type="InterPro" id="IPR000917">
    <property type="entry name" value="Sulfatase_N"/>
</dbReference>
<dbReference type="Proteomes" id="UP000271974">
    <property type="component" value="Unassembled WGS sequence"/>
</dbReference>
<dbReference type="InterPro" id="IPR024607">
    <property type="entry name" value="Sulfatase_CS"/>
</dbReference>
<feature type="non-terminal residue" evidence="8">
    <location>
        <position position="1"/>
    </location>
</feature>
<protein>
    <recommendedName>
        <fullName evidence="7">Sulfatase N-terminal domain-containing protein</fullName>
    </recommendedName>
</protein>
<feature type="domain" description="Sulfatase N-terminal" evidence="7">
    <location>
        <begin position="13"/>
        <end position="257"/>
    </location>
</feature>
<keyword evidence="3" id="KW-0479">Metal-binding</keyword>
<evidence type="ECO:0000256" key="5">
    <source>
        <dbReference type="ARBA" id="ARBA00022837"/>
    </source>
</evidence>
<accession>A0A3S1B6T6</accession>
<dbReference type="GO" id="GO:0008484">
    <property type="term" value="F:sulfuric ester hydrolase activity"/>
    <property type="evidence" value="ECO:0007669"/>
    <property type="project" value="InterPro"/>
</dbReference>
<evidence type="ECO:0000256" key="2">
    <source>
        <dbReference type="ARBA" id="ARBA00008779"/>
    </source>
</evidence>
<dbReference type="InterPro" id="IPR017850">
    <property type="entry name" value="Alkaline_phosphatase_core_sf"/>
</dbReference>
<dbReference type="PROSITE" id="PS00149">
    <property type="entry name" value="SULFATASE_2"/>
    <property type="match status" value="1"/>
</dbReference>
<dbReference type="GO" id="GO:0046872">
    <property type="term" value="F:metal ion binding"/>
    <property type="evidence" value="ECO:0007669"/>
    <property type="project" value="UniProtKB-KW"/>
</dbReference>
<keyword evidence="5" id="KW-0106">Calcium</keyword>
<dbReference type="PANTHER" id="PTHR10342">
    <property type="entry name" value="ARYLSULFATASE"/>
    <property type="match status" value="1"/>
</dbReference>
<dbReference type="PROSITE" id="PS00523">
    <property type="entry name" value="SULFATASE_1"/>
    <property type="match status" value="1"/>
</dbReference>
<dbReference type="EMBL" id="RQTK01000668">
    <property type="protein sequence ID" value="RUS76366.1"/>
    <property type="molecule type" value="Genomic_DNA"/>
</dbReference>
<evidence type="ECO:0000259" key="7">
    <source>
        <dbReference type="Pfam" id="PF00884"/>
    </source>
</evidence>
<evidence type="ECO:0000313" key="9">
    <source>
        <dbReference type="Proteomes" id="UP000271974"/>
    </source>
</evidence>
<proteinExistence type="inferred from homology"/>
<comment type="similarity">
    <text evidence="2">Belongs to the sulfatase family.</text>
</comment>
<dbReference type="OrthoDB" id="103349at2759"/>